<evidence type="ECO:0000313" key="6">
    <source>
        <dbReference type="Proteomes" id="UP000264006"/>
    </source>
</evidence>
<protein>
    <submittedName>
        <fullName evidence="5">Putative (R)-specific enoyl-CoA hydratase</fullName>
    </submittedName>
</protein>
<evidence type="ECO:0000256" key="1">
    <source>
        <dbReference type="ARBA" id="ARBA00005254"/>
    </source>
</evidence>
<feature type="domain" description="Peroxisomal multifunctional enzyme type 2-like N-terminal" evidence="4">
    <location>
        <begin position="19"/>
        <end position="144"/>
    </location>
</feature>
<dbReference type="GO" id="GO:0004300">
    <property type="term" value="F:enoyl-CoA hydratase activity"/>
    <property type="evidence" value="ECO:0007669"/>
    <property type="project" value="TreeGrafter"/>
</dbReference>
<evidence type="ECO:0000259" key="4">
    <source>
        <dbReference type="Pfam" id="PF22622"/>
    </source>
</evidence>
<dbReference type="OrthoDB" id="5522043at2"/>
<dbReference type="GO" id="GO:0003857">
    <property type="term" value="F:(3S)-3-hydroxyacyl-CoA dehydrogenase (NAD+) activity"/>
    <property type="evidence" value="ECO:0007669"/>
    <property type="project" value="TreeGrafter"/>
</dbReference>
<dbReference type="Pfam" id="PF22622">
    <property type="entry name" value="MFE-2_hydrat-2_N"/>
    <property type="match status" value="1"/>
</dbReference>
<keyword evidence="6" id="KW-1185">Reference proteome</keyword>
<feature type="compositionally biased region" description="Basic and acidic residues" evidence="2">
    <location>
        <begin position="157"/>
        <end position="167"/>
    </location>
</feature>
<dbReference type="Gene3D" id="3.10.129.10">
    <property type="entry name" value="Hotdog Thioesterase"/>
    <property type="match status" value="1"/>
</dbReference>
<dbReference type="Proteomes" id="UP000264006">
    <property type="component" value="Chromosome"/>
</dbReference>
<dbReference type="AlphaFoldDB" id="A0A346XXV5"/>
<dbReference type="InterPro" id="IPR054357">
    <property type="entry name" value="MFE-2_N"/>
</dbReference>
<feature type="domain" description="MaoC-like" evidence="3">
    <location>
        <begin position="162"/>
        <end position="263"/>
    </location>
</feature>
<dbReference type="PANTHER" id="PTHR13078">
    <property type="entry name" value="PEROXISOMAL MULTIFUNCTIONAL ENZYME TYPE 2-RELATED"/>
    <property type="match status" value="1"/>
</dbReference>
<dbReference type="RefSeq" id="WP_114591608.1">
    <property type="nucleotide sequence ID" value="NZ_CP031165.1"/>
</dbReference>
<dbReference type="EMBL" id="CP031165">
    <property type="protein sequence ID" value="AXV07052.1"/>
    <property type="molecule type" value="Genomic_DNA"/>
</dbReference>
<gene>
    <name evidence="5" type="ORF">DVS28_a2371</name>
</gene>
<dbReference type="Pfam" id="PF01575">
    <property type="entry name" value="MaoC_dehydratas"/>
    <property type="match status" value="1"/>
</dbReference>
<organism evidence="5 6">
    <name type="scientific">Euzebya pacifica</name>
    <dbReference type="NCBI Taxonomy" id="1608957"/>
    <lineage>
        <taxon>Bacteria</taxon>
        <taxon>Bacillati</taxon>
        <taxon>Actinomycetota</taxon>
        <taxon>Nitriliruptoria</taxon>
        <taxon>Euzebyales</taxon>
    </lineage>
</organism>
<sequence>MPIDIDALLAADPIEWDSSWTQKDVILYHLGIGAGVPATDPAELRLTYEPDLVVMPSFGTVPGFLPIPSYADLPGFDIDLRMLVHGEHDLVLHRPLPTEATATSSARATGVYDKRSGASVVFENTTTVDGEPIATNTMTAFIRGEGGFGGDSGPSGDRIRPPRRDPDAVVETPTLEQQALLYRLSGDANPLHADPAFAAVGGFERPILHGMCTFGIACKAAVHALLDGDTTAVTRYQARFSGVVLPGDTLTHSLWREDDGIVIESRVDDRAVLKQARLTVG</sequence>
<comment type="similarity">
    <text evidence="1">Belongs to the enoyl-CoA hydratase/isomerase family.</text>
</comment>
<accession>A0A346XXV5</accession>
<dbReference type="CDD" id="cd03448">
    <property type="entry name" value="HDE_HSD"/>
    <property type="match status" value="1"/>
</dbReference>
<dbReference type="GO" id="GO:0006635">
    <property type="term" value="P:fatty acid beta-oxidation"/>
    <property type="evidence" value="ECO:0007669"/>
    <property type="project" value="TreeGrafter"/>
</dbReference>
<dbReference type="InterPro" id="IPR029069">
    <property type="entry name" value="HotDog_dom_sf"/>
</dbReference>
<reference evidence="5 6" key="1">
    <citation type="submission" date="2018-09" db="EMBL/GenBank/DDBJ databases">
        <title>Complete genome sequence of Euzebya sp. DY32-46 isolated from seawater of Pacific Ocean.</title>
        <authorList>
            <person name="Xu L."/>
            <person name="Wu Y.-H."/>
            <person name="Xu X.-W."/>
        </authorList>
    </citation>
    <scope>NUCLEOTIDE SEQUENCE [LARGE SCALE GENOMIC DNA]</scope>
    <source>
        <strain evidence="5 6">DY32-46</strain>
    </source>
</reference>
<dbReference type="PANTHER" id="PTHR13078:SF59">
    <property type="entry name" value="ENOYL-COA HYDRATASE CHSH3"/>
    <property type="match status" value="1"/>
</dbReference>
<dbReference type="GO" id="GO:0044594">
    <property type="term" value="F:17-beta-hydroxysteroid dehydrogenase (NAD+) activity"/>
    <property type="evidence" value="ECO:0007669"/>
    <property type="project" value="TreeGrafter"/>
</dbReference>
<dbReference type="InterPro" id="IPR002539">
    <property type="entry name" value="MaoC-like_dom"/>
</dbReference>
<dbReference type="KEGG" id="euz:DVS28_a2371"/>
<evidence type="ECO:0000259" key="3">
    <source>
        <dbReference type="Pfam" id="PF01575"/>
    </source>
</evidence>
<evidence type="ECO:0000256" key="2">
    <source>
        <dbReference type="SAM" id="MobiDB-lite"/>
    </source>
</evidence>
<proteinExistence type="inferred from homology"/>
<dbReference type="SUPFAM" id="SSF54637">
    <property type="entry name" value="Thioesterase/thiol ester dehydrase-isomerase"/>
    <property type="match status" value="2"/>
</dbReference>
<name>A0A346XXV5_9ACTN</name>
<feature type="region of interest" description="Disordered" evidence="2">
    <location>
        <begin position="145"/>
        <end position="167"/>
    </location>
</feature>
<evidence type="ECO:0000313" key="5">
    <source>
        <dbReference type="EMBL" id="AXV07052.1"/>
    </source>
</evidence>